<dbReference type="EMBL" id="ATNM01000033">
    <property type="protein sequence ID" value="EPR70945.1"/>
    <property type="molecule type" value="Genomic_DNA"/>
</dbReference>
<comment type="caution">
    <text evidence="1">The sequence shown here is derived from an EMBL/GenBank/DDBJ whole genome shotgun (WGS) entry which is preliminary data.</text>
</comment>
<evidence type="ECO:0000313" key="1">
    <source>
        <dbReference type="EMBL" id="EPR70945.1"/>
    </source>
</evidence>
<dbReference type="AlphaFoldDB" id="S7VL67"/>
<evidence type="ECO:0000313" key="2">
    <source>
        <dbReference type="Proteomes" id="UP000014974"/>
    </source>
</evidence>
<accession>S7VL67</accession>
<sequence>MKGLKKIYTKFHNLTSINGEFKSLMLISCESKIGKDLPIIEWD</sequence>
<protein>
    <submittedName>
        <fullName evidence="1">Uncharacterized protein</fullName>
    </submittedName>
</protein>
<gene>
    <name evidence="1" type="ORF">ADICYQ_0759</name>
</gene>
<dbReference type="Proteomes" id="UP000014974">
    <property type="component" value="Unassembled WGS sequence"/>
</dbReference>
<reference evidence="1 2" key="1">
    <citation type="journal article" date="2013" name="Genome Announc.">
        <title>Draft Genome Sequence of Cyclobacterium qasimii Strain M12-11BT, Isolated from Arctic Marine Sediment.</title>
        <authorList>
            <person name="Shivaji S."/>
            <person name="Ara S."/>
            <person name="Singh A."/>
            <person name="Kumar Pinnaka A."/>
        </authorList>
    </citation>
    <scope>NUCLEOTIDE SEQUENCE [LARGE SCALE GENOMIC DNA]</scope>
    <source>
        <strain evidence="1 2">M12-11B</strain>
    </source>
</reference>
<proteinExistence type="predicted"/>
<name>S7VL67_9BACT</name>
<organism evidence="1 2">
    <name type="scientific">Cyclobacterium qasimii M12-11B</name>
    <dbReference type="NCBI Taxonomy" id="641524"/>
    <lineage>
        <taxon>Bacteria</taxon>
        <taxon>Pseudomonadati</taxon>
        <taxon>Bacteroidota</taxon>
        <taxon>Cytophagia</taxon>
        <taxon>Cytophagales</taxon>
        <taxon>Cyclobacteriaceae</taxon>
        <taxon>Cyclobacterium</taxon>
    </lineage>
</organism>